<dbReference type="PANTHER" id="PTHR22793:SF11">
    <property type="entry name" value="MYOCARDIN"/>
    <property type="match status" value="1"/>
</dbReference>
<evidence type="ECO:0000313" key="7">
    <source>
        <dbReference type="Proteomes" id="UP000233556"/>
    </source>
</evidence>
<reference evidence="7" key="1">
    <citation type="submission" date="2017-11" db="EMBL/GenBank/DDBJ databases">
        <authorList>
            <person name="Lima N.C."/>
            <person name="Parody-Merino A.M."/>
            <person name="Battley P.F."/>
            <person name="Fidler A.E."/>
            <person name="Prosdocimi F."/>
        </authorList>
    </citation>
    <scope>NUCLEOTIDE SEQUENCE [LARGE SCALE GENOMIC DNA]</scope>
</reference>
<dbReference type="InterPro" id="IPR043451">
    <property type="entry name" value="Myocardin-like"/>
</dbReference>
<comment type="similarity">
    <text evidence="5">Belongs to the phosphatase and actin regulator family.</text>
</comment>
<dbReference type="GO" id="GO:0045944">
    <property type="term" value="P:positive regulation of transcription by RNA polymerase II"/>
    <property type="evidence" value="ECO:0007669"/>
    <property type="project" value="TreeGrafter"/>
</dbReference>
<comment type="subcellular location">
    <subcellularLocation>
        <location evidence="1">Nucleus</location>
    </subcellularLocation>
</comment>
<dbReference type="SMART" id="SM00707">
    <property type="entry name" value="RPEL"/>
    <property type="match status" value="3"/>
</dbReference>
<evidence type="ECO:0000313" key="6">
    <source>
        <dbReference type="EMBL" id="PKU44106.1"/>
    </source>
</evidence>
<feature type="repeat" description="RPEL" evidence="4">
    <location>
        <begin position="140"/>
        <end position="165"/>
    </location>
</feature>
<dbReference type="PROSITE" id="PS51073">
    <property type="entry name" value="RPEL"/>
    <property type="match status" value="3"/>
</dbReference>
<keyword evidence="7" id="KW-1185">Reference proteome</keyword>
<dbReference type="Pfam" id="PF02755">
    <property type="entry name" value="RPEL"/>
    <property type="match status" value="2"/>
</dbReference>
<feature type="repeat" description="RPEL" evidence="4">
    <location>
        <begin position="184"/>
        <end position="209"/>
    </location>
</feature>
<evidence type="ECO:0000256" key="5">
    <source>
        <dbReference type="RuleBase" id="RU301113"/>
    </source>
</evidence>
<dbReference type="Gene3D" id="6.10.140.2040">
    <property type="match status" value="1"/>
</dbReference>
<gene>
    <name evidence="6" type="ORF">llap_5583</name>
</gene>
<dbReference type="GO" id="GO:0005634">
    <property type="term" value="C:nucleus"/>
    <property type="evidence" value="ECO:0007669"/>
    <property type="project" value="UniProtKB-SubCell"/>
</dbReference>
<protein>
    <recommendedName>
        <fullName evidence="5">Phosphatase and actin regulator</fullName>
    </recommendedName>
</protein>
<keyword evidence="3" id="KW-0539">Nucleus</keyword>
<dbReference type="InterPro" id="IPR004018">
    <property type="entry name" value="RPEL_repeat"/>
</dbReference>
<keyword evidence="2 5" id="KW-0677">Repeat</keyword>
<evidence type="ECO:0000256" key="2">
    <source>
        <dbReference type="ARBA" id="ARBA00022737"/>
    </source>
</evidence>
<dbReference type="PANTHER" id="PTHR22793">
    <property type="entry name" value="MYOCARDIN-RELATED TRANSCRIPTION FACTOR-RELATED"/>
    <property type="match status" value="1"/>
</dbReference>
<dbReference type="AlphaFoldDB" id="A0A2I0UDH2"/>
<dbReference type="GO" id="GO:0055007">
    <property type="term" value="P:cardiac muscle cell differentiation"/>
    <property type="evidence" value="ECO:0007669"/>
    <property type="project" value="TreeGrafter"/>
</dbReference>
<organism evidence="6 7">
    <name type="scientific">Limosa lapponica baueri</name>
    <dbReference type="NCBI Taxonomy" id="1758121"/>
    <lineage>
        <taxon>Eukaryota</taxon>
        <taxon>Metazoa</taxon>
        <taxon>Chordata</taxon>
        <taxon>Craniata</taxon>
        <taxon>Vertebrata</taxon>
        <taxon>Euteleostomi</taxon>
        <taxon>Archelosauria</taxon>
        <taxon>Archosauria</taxon>
        <taxon>Dinosauria</taxon>
        <taxon>Saurischia</taxon>
        <taxon>Theropoda</taxon>
        <taxon>Coelurosauria</taxon>
        <taxon>Aves</taxon>
        <taxon>Neognathae</taxon>
        <taxon>Neoaves</taxon>
        <taxon>Charadriiformes</taxon>
        <taxon>Scolopacidae</taxon>
        <taxon>Limosa</taxon>
    </lineage>
</organism>
<dbReference type="EMBL" id="KZ505849">
    <property type="protein sequence ID" value="PKU44106.1"/>
    <property type="molecule type" value="Genomic_DNA"/>
</dbReference>
<keyword evidence="5" id="KW-0009">Actin-binding</keyword>
<accession>A0A2I0UDH2</accession>
<name>A0A2I0UDH2_LIMLA</name>
<reference evidence="7" key="2">
    <citation type="submission" date="2017-12" db="EMBL/GenBank/DDBJ databases">
        <title>Genome sequence of the Bar-tailed Godwit (Limosa lapponica baueri).</title>
        <authorList>
            <person name="Lima N.C.B."/>
            <person name="Parody-Merino A.M."/>
            <person name="Battley P.F."/>
            <person name="Fidler A.E."/>
            <person name="Prosdocimi F."/>
        </authorList>
    </citation>
    <scope>NUCLEOTIDE SEQUENCE [LARGE SCALE GENOMIC DNA]</scope>
</reference>
<dbReference type="GO" id="GO:0051145">
    <property type="term" value="P:smooth muscle cell differentiation"/>
    <property type="evidence" value="ECO:0007669"/>
    <property type="project" value="TreeGrafter"/>
</dbReference>
<proteinExistence type="inferred from homology"/>
<feature type="repeat" description="RPEL" evidence="4">
    <location>
        <begin position="96"/>
        <end position="121"/>
    </location>
</feature>
<dbReference type="OrthoDB" id="197676at2759"/>
<dbReference type="GO" id="GO:0003779">
    <property type="term" value="F:actin binding"/>
    <property type="evidence" value="ECO:0007669"/>
    <property type="project" value="UniProtKB-KW"/>
</dbReference>
<dbReference type="GO" id="GO:0003713">
    <property type="term" value="F:transcription coactivator activity"/>
    <property type="evidence" value="ECO:0007669"/>
    <property type="project" value="TreeGrafter"/>
</dbReference>
<sequence length="225" mass="25550">MAELDLLCKEKANGRAGGQTLRNIHFINGYQEITVLPITGRGLSSGQLPGMGYMRWSIVKDQHSRVVWRDGGYSSAGHQEPLQRRQIKSPTRYRPSVLQLRLQQRRTREQLADQGIMPPLKSPSAFHEQRKSLERAKTEDYLKHKIRSRPERSDLVNMHILQDSAAEGSIQSTQMKLKRARLADDLNEKIALRPGPLELVEKNIIPVDSAVKEAIKVENLADVFL</sequence>
<comment type="subunit">
    <text evidence="5">Binds PPP1CA and actin.</text>
</comment>
<dbReference type="GO" id="GO:0004864">
    <property type="term" value="F:protein phosphatase inhibitor activity"/>
    <property type="evidence" value="ECO:0007669"/>
    <property type="project" value="UniProtKB-UniRule"/>
</dbReference>
<evidence type="ECO:0000256" key="1">
    <source>
        <dbReference type="ARBA" id="ARBA00004123"/>
    </source>
</evidence>
<evidence type="ECO:0000256" key="4">
    <source>
        <dbReference type="PROSITE-ProRule" id="PRU00401"/>
    </source>
</evidence>
<evidence type="ECO:0000256" key="3">
    <source>
        <dbReference type="ARBA" id="ARBA00023242"/>
    </source>
</evidence>
<dbReference type="Gene3D" id="6.10.150.10">
    <property type="match status" value="1"/>
</dbReference>
<dbReference type="Proteomes" id="UP000233556">
    <property type="component" value="Unassembled WGS sequence"/>
</dbReference>